<evidence type="ECO:0000256" key="1">
    <source>
        <dbReference type="ARBA" id="ARBA00002791"/>
    </source>
</evidence>
<dbReference type="Pfam" id="PF04597">
    <property type="entry name" value="Ribophorin_I"/>
    <property type="match status" value="1"/>
</dbReference>
<dbReference type="PANTHER" id="PTHR21049">
    <property type="entry name" value="RIBOPHORIN I"/>
    <property type="match status" value="1"/>
</dbReference>
<comment type="function">
    <text evidence="1 11">Subunit of the oligosaccharyl transferase (OST) complex that catalyzes the initial transfer of a defined glycan (Glc(3)Man(9)GlcNAc(2) in eukaryotes) from the lipid carrier dolichol-pyrophosphate to an asparagine residue within an Asn-X-Ser/Thr consensus motif in nascent polypeptide chains, the first step in protein N-glycosylation. N-glycosylation occurs cotranslationally and the complex associates with the Sec61 complex at the channel-forming translocon complex that mediates protein translocation across the endoplasmic reticulum (ER). All subunits are required for a maximal enzyme activity.</text>
</comment>
<evidence type="ECO:0000256" key="6">
    <source>
        <dbReference type="ARBA" id="ARBA00022692"/>
    </source>
</evidence>
<reference evidence="12" key="1">
    <citation type="journal article" date="2013" name="Genetics">
        <title>The draft genome and transcriptome of Panagrellus redivivus are shaped by the harsh demands of a free-living lifestyle.</title>
        <authorList>
            <person name="Srinivasan J."/>
            <person name="Dillman A.R."/>
            <person name="Macchietto M.G."/>
            <person name="Heikkinen L."/>
            <person name="Lakso M."/>
            <person name="Fracchia K.M."/>
            <person name="Antoshechkin I."/>
            <person name="Mortazavi A."/>
            <person name="Wong G."/>
            <person name="Sternberg P.W."/>
        </authorList>
    </citation>
    <scope>NUCLEOTIDE SEQUENCE [LARGE SCALE GENOMIC DNA]</scope>
    <source>
        <strain evidence="12">MT8872</strain>
    </source>
</reference>
<evidence type="ECO:0000313" key="12">
    <source>
        <dbReference type="Proteomes" id="UP000492821"/>
    </source>
</evidence>
<keyword evidence="9 11" id="KW-1133">Transmembrane helix</keyword>
<evidence type="ECO:0000256" key="9">
    <source>
        <dbReference type="ARBA" id="ARBA00022989"/>
    </source>
</evidence>
<evidence type="ECO:0000256" key="3">
    <source>
        <dbReference type="ARBA" id="ARBA00004922"/>
    </source>
</evidence>
<accession>A0A7E4VS43</accession>
<keyword evidence="10 11" id="KW-0472">Membrane</keyword>
<evidence type="ECO:0000256" key="2">
    <source>
        <dbReference type="ARBA" id="ARBA00004115"/>
    </source>
</evidence>
<keyword evidence="12" id="KW-1185">Reference proteome</keyword>
<dbReference type="InterPro" id="IPR007676">
    <property type="entry name" value="Ribophorin_I"/>
</dbReference>
<dbReference type="UniPathway" id="UPA00378"/>
<evidence type="ECO:0000256" key="4">
    <source>
        <dbReference type="ARBA" id="ARBA00008905"/>
    </source>
</evidence>
<comment type="pathway">
    <text evidence="3 11">Protein modification; protein glycosylation.</text>
</comment>
<dbReference type="PANTHER" id="PTHR21049:SF0">
    <property type="entry name" value="DOLICHYL-DIPHOSPHOOLIGOSACCHARIDE--PROTEIN GLYCOSYLTRANSFERASE SUBUNIT 1"/>
    <property type="match status" value="1"/>
</dbReference>
<evidence type="ECO:0000256" key="11">
    <source>
        <dbReference type="RuleBase" id="RU361143"/>
    </source>
</evidence>
<comment type="subunit">
    <text evidence="11">Component of the oligosaccharyltransferase (OST) complex.</text>
</comment>
<dbReference type="Proteomes" id="UP000492821">
    <property type="component" value="Unassembled WGS sequence"/>
</dbReference>
<comment type="subcellular location">
    <subcellularLocation>
        <location evidence="2 11">Endoplasmic reticulum membrane</location>
        <topology evidence="2 11">Single-pass type I membrane protein</topology>
    </subcellularLocation>
</comment>
<evidence type="ECO:0000256" key="5">
    <source>
        <dbReference type="ARBA" id="ARBA00017611"/>
    </source>
</evidence>
<name>A0A7E4VS43_PANRE</name>
<sequence>MKASSLRNTVDGCIRRYCRIIIAFSLLIYFIFALLTPFTMTTTRIPPQISQDEYHFYAQTNSHRENAPTCQSYRKGRIAKWPFELEKMLRVIIPLLLIGAAWTNELVPSSKLVATRNVDISTQLAKFSVNLEVKNGGPEATYFVYALTKTDNDHLSYLVASDSANKKLPVAPIKYAAAKPGFEYYKINFGSPLASGASHKVKIEYVLTGALKAYPAQISQEENQFMLFNTNDAIVSPYTVESDTTTITTGGKIISSTDGKQTTSKVTYTNTNLAPYTTKPVSVHYENNSPFVVVTSLERTIEISHWGNVAIEDHIEIVHKGAELKGAFSRLDYQVDRRTKSPIVKVLKATLPAKSRDIYYRDQIGNISTSTVRNFKDRVEVEMRPRFPLLGGWRTNYILGISPLFNDLVVESAKIKIILPETAQ</sequence>
<evidence type="ECO:0000256" key="8">
    <source>
        <dbReference type="ARBA" id="ARBA00022824"/>
    </source>
</evidence>
<proteinExistence type="inferred from homology"/>
<keyword evidence="7" id="KW-0732">Signal</keyword>
<keyword evidence="8 11" id="KW-0256">Endoplasmic reticulum</keyword>
<keyword evidence="6 11" id="KW-0812">Transmembrane</keyword>
<comment type="similarity">
    <text evidence="4 11">Belongs to the OST1 family.</text>
</comment>
<organism evidence="12 13">
    <name type="scientific">Panagrellus redivivus</name>
    <name type="common">Microworm</name>
    <dbReference type="NCBI Taxonomy" id="6233"/>
    <lineage>
        <taxon>Eukaryota</taxon>
        <taxon>Metazoa</taxon>
        <taxon>Ecdysozoa</taxon>
        <taxon>Nematoda</taxon>
        <taxon>Chromadorea</taxon>
        <taxon>Rhabditida</taxon>
        <taxon>Tylenchina</taxon>
        <taxon>Panagrolaimomorpha</taxon>
        <taxon>Panagrolaimoidea</taxon>
        <taxon>Panagrolaimidae</taxon>
        <taxon>Panagrellus</taxon>
    </lineage>
</organism>
<evidence type="ECO:0000256" key="7">
    <source>
        <dbReference type="ARBA" id="ARBA00022729"/>
    </source>
</evidence>
<feature type="transmembrane region" description="Helical" evidence="11">
    <location>
        <begin position="20"/>
        <end position="40"/>
    </location>
</feature>
<evidence type="ECO:0000313" key="13">
    <source>
        <dbReference type="WBParaSite" id="Pan_g2586.t2"/>
    </source>
</evidence>
<dbReference type="GO" id="GO:0008250">
    <property type="term" value="C:oligosaccharyltransferase complex"/>
    <property type="evidence" value="ECO:0007669"/>
    <property type="project" value="UniProtKB-UniRule"/>
</dbReference>
<reference evidence="13" key="2">
    <citation type="submission" date="2020-10" db="UniProtKB">
        <authorList>
            <consortium name="WormBaseParasite"/>
        </authorList>
    </citation>
    <scope>IDENTIFICATION</scope>
</reference>
<dbReference type="AlphaFoldDB" id="A0A7E4VS43"/>
<evidence type="ECO:0000256" key="10">
    <source>
        <dbReference type="ARBA" id="ARBA00023136"/>
    </source>
</evidence>
<protein>
    <recommendedName>
        <fullName evidence="5 11">Dolichyl-diphosphooligosaccharide--protein glycosyltransferase subunit 1</fullName>
    </recommendedName>
</protein>
<dbReference type="WBParaSite" id="Pan_g2586.t2">
    <property type="protein sequence ID" value="Pan_g2586.t2"/>
    <property type="gene ID" value="Pan_g2586"/>
</dbReference>
<dbReference type="GO" id="GO:0018279">
    <property type="term" value="P:protein N-linked glycosylation via asparagine"/>
    <property type="evidence" value="ECO:0007669"/>
    <property type="project" value="TreeGrafter"/>
</dbReference>